<evidence type="ECO:0000313" key="5">
    <source>
        <dbReference type="Proteomes" id="UP000199577"/>
    </source>
</evidence>
<keyword evidence="5" id="KW-1185">Reference proteome</keyword>
<dbReference type="InterPro" id="IPR007627">
    <property type="entry name" value="RNA_pol_sigma70_r2"/>
</dbReference>
<gene>
    <name evidence="4" type="ORF">SAMN05421747_10610</name>
</gene>
<sequence>MDTSGQLAAHFFREHSGRMVASLARVYGMAHLDTILDAVQDTFETALTHWRYHGPPDHPRAWLSQVARNKLINALKRDARHSYADEAAAPLHALSTTDPDPALADEASTDSQIQLLVVCCRPALSERDRILLTLHILCGFGIPELANALQMNREAVKKALQRSKALLRQKPLTLGQQSLADVAPQLPTVCTILYLMFNEGYKSTRNSKGIDVDLCYEALRLTKLLHPVAPPEAEVDALLALMFFGVARFPARRAAYGDWIPLEEQERALWDRRLIAEGFHYLDQAQRRGHAGKYYLEALIASYHCAAPRFDATDWGAIHRLYRLLENMEPNSPLIRLNRLIAQSYALGPLPVVSELAAFKGDGSAGSAFLLAATKAHVYQRAGYTAQAHAAYEEALSLAQNPLDKQLIRKRMEASKSAATIR</sequence>
<dbReference type="OrthoDB" id="9780299at2"/>
<dbReference type="InterPro" id="IPR014284">
    <property type="entry name" value="RNA_pol_sigma-70_dom"/>
</dbReference>
<dbReference type="Pfam" id="PF04542">
    <property type="entry name" value="Sigma70_r2"/>
    <property type="match status" value="1"/>
</dbReference>
<evidence type="ECO:0000259" key="1">
    <source>
        <dbReference type="Pfam" id="PF04542"/>
    </source>
</evidence>
<feature type="domain" description="RNA polymerase sigma-70 region 2" evidence="1">
    <location>
        <begin position="15"/>
        <end position="80"/>
    </location>
</feature>
<dbReference type="Gene3D" id="1.10.1740.10">
    <property type="match status" value="1"/>
</dbReference>
<dbReference type="PANTHER" id="PTHR47756">
    <property type="entry name" value="BLL6612 PROTEIN-RELATED"/>
    <property type="match status" value="1"/>
</dbReference>
<dbReference type="GO" id="GO:0006352">
    <property type="term" value="P:DNA-templated transcription initiation"/>
    <property type="evidence" value="ECO:0007669"/>
    <property type="project" value="InterPro"/>
</dbReference>
<name>A0A1I1H600_9SPHI</name>
<evidence type="ECO:0000313" key="4">
    <source>
        <dbReference type="EMBL" id="SFC19135.1"/>
    </source>
</evidence>
<dbReference type="SUPFAM" id="SSF88946">
    <property type="entry name" value="Sigma2 domain of RNA polymerase sigma factors"/>
    <property type="match status" value="1"/>
</dbReference>
<dbReference type="InterPro" id="IPR046531">
    <property type="entry name" value="DUF6596"/>
</dbReference>
<dbReference type="InterPro" id="IPR013249">
    <property type="entry name" value="RNA_pol_sigma70_r4_t2"/>
</dbReference>
<dbReference type="GO" id="GO:0016987">
    <property type="term" value="F:sigma factor activity"/>
    <property type="evidence" value="ECO:0007669"/>
    <property type="project" value="InterPro"/>
</dbReference>
<dbReference type="InterPro" id="IPR013324">
    <property type="entry name" value="RNA_pol_sigma_r3/r4-like"/>
</dbReference>
<dbReference type="STRING" id="623281.SAMN05421747_10610"/>
<dbReference type="RefSeq" id="WP_090973078.1">
    <property type="nucleotide sequence ID" value="NZ_FOLL01000006.1"/>
</dbReference>
<dbReference type="Pfam" id="PF08281">
    <property type="entry name" value="Sigma70_r4_2"/>
    <property type="match status" value="1"/>
</dbReference>
<dbReference type="NCBIfam" id="TIGR02937">
    <property type="entry name" value="sigma70-ECF"/>
    <property type="match status" value="1"/>
</dbReference>
<organism evidence="4 5">
    <name type="scientific">Parapedobacter composti</name>
    <dbReference type="NCBI Taxonomy" id="623281"/>
    <lineage>
        <taxon>Bacteria</taxon>
        <taxon>Pseudomonadati</taxon>
        <taxon>Bacteroidota</taxon>
        <taxon>Sphingobacteriia</taxon>
        <taxon>Sphingobacteriales</taxon>
        <taxon>Sphingobacteriaceae</taxon>
        <taxon>Parapedobacter</taxon>
    </lineage>
</organism>
<dbReference type="EMBL" id="FOLL01000006">
    <property type="protein sequence ID" value="SFC19135.1"/>
    <property type="molecule type" value="Genomic_DNA"/>
</dbReference>
<feature type="domain" description="DUF6596" evidence="3">
    <location>
        <begin position="186"/>
        <end position="285"/>
    </location>
</feature>
<accession>A0A1I1H600</accession>
<evidence type="ECO:0000259" key="2">
    <source>
        <dbReference type="Pfam" id="PF08281"/>
    </source>
</evidence>
<dbReference type="AlphaFoldDB" id="A0A1I1H600"/>
<dbReference type="Gene3D" id="1.10.10.10">
    <property type="entry name" value="Winged helix-like DNA-binding domain superfamily/Winged helix DNA-binding domain"/>
    <property type="match status" value="1"/>
</dbReference>
<dbReference type="SUPFAM" id="SSF88659">
    <property type="entry name" value="Sigma3 and sigma4 domains of RNA polymerase sigma factors"/>
    <property type="match status" value="1"/>
</dbReference>
<dbReference type="InterPro" id="IPR036388">
    <property type="entry name" value="WH-like_DNA-bd_sf"/>
</dbReference>
<dbReference type="Pfam" id="PF20239">
    <property type="entry name" value="DUF6596"/>
    <property type="match status" value="1"/>
</dbReference>
<evidence type="ECO:0000259" key="3">
    <source>
        <dbReference type="Pfam" id="PF20239"/>
    </source>
</evidence>
<dbReference type="PANTHER" id="PTHR47756:SF2">
    <property type="entry name" value="BLL6612 PROTEIN"/>
    <property type="match status" value="1"/>
</dbReference>
<protein>
    <submittedName>
        <fullName evidence="4">RNA polymerase sigma-70 factor, ECF subfamily</fullName>
    </submittedName>
</protein>
<feature type="domain" description="RNA polymerase sigma factor 70 region 4 type 2" evidence="2">
    <location>
        <begin position="123"/>
        <end position="167"/>
    </location>
</feature>
<dbReference type="Proteomes" id="UP000199577">
    <property type="component" value="Unassembled WGS sequence"/>
</dbReference>
<reference evidence="4 5" key="1">
    <citation type="submission" date="2016-10" db="EMBL/GenBank/DDBJ databases">
        <authorList>
            <person name="de Groot N.N."/>
        </authorList>
    </citation>
    <scope>NUCLEOTIDE SEQUENCE [LARGE SCALE GENOMIC DNA]</scope>
    <source>
        <strain evidence="4 5">DSM 22900</strain>
    </source>
</reference>
<proteinExistence type="predicted"/>
<dbReference type="InterPro" id="IPR013325">
    <property type="entry name" value="RNA_pol_sigma_r2"/>
</dbReference>
<dbReference type="GO" id="GO:0003677">
    <property type="term" value="F:DNA binding"/>
    <property type="evidence" value="ECO:0007669"/>
    <property type="project" value="InterPro"/>
</dbReference>